<dbReference type="PIRSF" id="PIRSF005902">
    <property type="entry name" value="DNase_TatD"/>
    <property type="match status" value="1"/>
</dbReference>
<feature type="binding site" evidence="4">
    <location>
        <position position="203"/>
    </location>
    <ligand>
        <name>a divalent metal cation</name>
        <dbReference type="ChEBI" id="CHEBI:60240"/>
        <label>1</label>
    </ligand>
</feature>
<keyword evidence="2 4" id="KW-0479">Metal-binding</keyword>
<organism evidence="5 6">
    <name type="scientific">Oceanicella actignis</name>
    <dbReference type="NCBI Taxonomy" id="1189325"/>
    <lineage>
        <taxon>Bacteria</taxon>
        <taxon>Pseudomonadati</taxon>
        <taxon>Pseudomonadota</taxon>
        <taxon>Alphaproteobacteria</taxon>
        <taxon>Rhodobacterales</taxon>
        <taxon>Paracoccaceae</taxon>
        <taxon>Oceanicella</taxon>
    </lineage>
</organism>
<gene>
    <name evidence="5" type="ORF">SAMN05216200_11148</name>
</gene>
<dbReference type="GO" id="GO:0004518">
    <property type="term" value="F:nuclease activity"/>
    <property type="evidence" value="ECO:0007669"/>
    <property type="project" value="UniProtKB-KW"/>
</dbReference>
<feature type="binding site" evidence="4">
    <location>
        <position position="91"/>
    </location>
    <ligand>
        <name>a divalent metal cation</name>
        <dbReference type="ChEBI" id="CHEBI:60240"/>
        <label>1</label>
    </ligand>
</feature>
<dbReference type="InterPro" id="IPR018228">
    <property type="entry name" value="DNase_TatD-rel_CS"/>
</dbReference>
<evidence type="ECO:0000256" key="1">
    <source>
        <dbReference type="ARBA" id="ARBA00022722"/>
    </source>
</evidence>
<dbReference type="AlphaFoldDB" id="A0A1M7TXK5"/>
<dbReference type="InterPro" id="IPR001130">
    <property type="entry name" value="TatD-like"/>
</dbReference>
<keyword evidence="6" id="KW-1185">Reference proteome</keyword>
<dbReference type="EMBL" id="FRDL01000011">
    <property type="protein sequence ID" value="SHN75446.1"/>
    <property type="molecule type" value="Genomic_DNA"/>
</dbReference>
<dbReference type="Pfam" id="PF01026">
    <property type="entry name" value="TatD_DNase"/>
    <property type="match status" value="1"/>
</dbReference>
<dbReference type="SUPFAM" id="SSF51556">
    <property type="entry name" value="Metallo-dependent hydrolases"/>
    <property type="match status" value="1"/>
</dbReference>
<dbReference type="STRING" id="1189325.SAMN04488119_11048"/>
<keyword evidence="1" id="KW-0540">Nuclease</keyword>
<dbReference type="PROSITE" id="PS01091">
    <property type="entry name" value="TATD_3"/>
    <property type="match status" value="1"/>
</dbReference>
<dbReference type="PANTHER" id="PTHR10060">
    <property type="entry name" value="TATD FAMILY DEOXYRIBONUCLEASE"/>
    <property type="match status" value="1"/>
</dbReference>
<feature type="binding site" evidence="4">
    <location>
        <position position="152"/>
    </location>
    <ligand>
        <name>a divalent metal cation</name>
        <dbReference type="ChEBI" id="CHEBI:60240"/>
        <label>2</label>
    </ligand>
</feature>
<dbReference type="InterPro" id="IPR050891">
    <property type="entry name" value="TatD-type_Hydrolase"/>
</dbReference>
<dbReference type="Proteomes" id="UP000184066">
    <property type="component" value="Unassembled WGS sequence"/>
</dbReference>
<sequence>MELFDIGVNLAKPHFDRDRDQVVARAERAGVTRMALTGVDGPGSAASADLAARLGFVSTAGVHPHHAERWDEDAPLVRALLARPEVRAVGECGLDLERAYAPRDAQIRAFEAQLRLAADLGLPLFLHQRGAEALFCRMLAAMGRDLPRATLHCFTGGEALLETCLELGLSFGVTGWICDERRNAELVRLIGRIPAGRLMLETDAPYLFPRSMPRTDAGGPRRARNEPANLVWIAQETARLRGERPEALAAATFAAAEAFFAPSGPAAPQPRNHEEEAR</sequence>
<proteinExistence type="predicted"/>
<reference evidence="5 6" key="1">
    <citation type="submission" date="2016-12" db="EMBL/GenBank/DDBJ databases">
        <authorList>
            <person name="Song W.-J."/>
            <person name="Kurnit D.M."/>
        </authorList>
    </citation>
    <scope>NUCLEOTIDE SEQUENCE [LARGE SCALE GENOMIC DNA]</scope>
    <source>
        <strain evidence="5 6">CGMCC 1.10808</strain>
    </source>
</reference>
<dbReference type="GO" id="GO:0046872">
    <property type="term" value="F:metal ion binding"/>
    <property type="evidence" value="ECO:0007669"/>
    <property type="project" value="UniProtKB-KW"/>
</dbReference>
<dbReference type="GO" id="GO:0016788">
    <property type="term" value="F:hydrolase activity, acting on ester bonds"/>
    <property type="evidence" value="ECO:0007669"/>
    <property type="project" value="InterPro"/>
</dbReference>
<dbReference type="PANTHER" id="PTHR10060:SF15">
    <property type="entry name" value="DEOXYRIBONUCLEASE TATDN1"/>
    <property type="match status" value="1"/>
</dbReference>
<name>A0A1M7TXK5_9RHOB</name>
<evidence type="ECO:0000313" key="6">
    <source>
        <dbReference type="Proteomes" id="UP000184066"/>
    </source>
</evidence>
<evidence type="ECO:0000256" key="2">
    <source>
        <dbReference type="ARBA" id="ARBA00022723"/>
    </source>
</evidence>
<evidence type="ECO:0000256" key="4">
    <source>
        <dbReference type="PIRSR" id="PIRSR005902-1"/>
    </source>
</evidence>
<feature type="binding site" evidence="4">
    <location>
        <position position="127"/>
    </location>
    <ligand>
        <name>a divalent metal cation</name>
        <dbReference type="ChEBI" id="CHEBI:60240"/>
        <label>2</label>
    </ligand>
</feature>
<dbReference type="CDD" id="cd01310">
    <property type="entry name" value="TatD_DNAse"/>
    <property type="match status" value="1"/>
</dbReference>
<accession>A0A1M7TXK5</accession>
<evidence type="ECO:0000256" key="3">
    <source>
        <dbReference type="ARBA" id="ARBA00022801"/>
    </source>
</evidence>
<dbReference type="Gene3D" id="3.20.20.140">
    <property type="entry name" value="Metal-dependent hydrolases"/>
    <property type="match status" value="1"/>
</dbReference>
<keyword evidence="3" id="KW-0378">Hydrolase</keyword>
<evidence type="ECO:0000313" key="5">
    <source>
        <dbReference type="EMBL" id="SHN75446.1"/>
    </source>
</evidence>
<protein>
    <submittedName>
        <fullName evidence="5">TatD DNase family protein</fullName>
    </submittedName>
</protein>
<dbReference type="InterPro" id="IPR032466">
    <property type="entry name" value="Metal_Hydrolase"/>
</dbReference>